<sequence length="241" mass="28197">MSTTSERYIQITDTDFTPHNGKPVEMIESSPNMKYIATWSEEDLSVVGWCIDDNEHQLKHEYMISQKDIDIFKHSIKDVHLITIKSFTVSDNKLVSMPICLPVIDNKGKTFYEKDIGIFDFKTKQPLRLSLSYSSYVLKYLTFLEDGNLIMIVDSRDMYSFNGYRIYVFTQKKNTKNMPELIHKSTIKLDVEPSQIFISPKGKIFIYDNDIGNITKWDIKTLNFEAHFLIIPYYDIIDIKL</sequence>
<name>A0ACA9NZ83_9GLOM</name>
<accession>A0ACA9NZ83</accession>
<evidence type="ECO:0000313" key="2">
    <source>
        <dbReference type="Proteomes" id="UP000789860"/>
    </source>
</evidence>
<dbReference type="Proteomes" id="UP000789860">
    <property type="component" value="Unassembled WGS sequence"/>
</dbReference>
<comment type="caution">
    <text evidence="1">The sequence shown here is derived from an EMBL/GenBank/DDBJ whole genome shotgun (WGS) entry which is preliminary data.</text>
</comment>
<reference evidence="1" key="1">
    <citation type="submission" date="2021-06" db="EMBL/GenBank/DDBJ databases">
        <authorList>
            <person name="Kallberg Y."/>
            <person name="Tangrot J."/>
            <person name="Rosling A."/>
        </authorList>
    </citation>
    <scope>NUCLEOTIDE SEQUENCE</scope>
    <source>
        <strain evidence="1">AU212A</strain>
    </source>
</reference>
<gene>
    <name evidence="1" type="ORF">SCALOS_LOCUS9536</name>
</gene>
<evidence type="ECO:0000313" key="1">
    <source>
        <dbReference type="EMBL" id="CAG8675545.1"/>
    </source>
</evidence>
<proteinExistence type="predicted"/>
<feature type="non-terminal residue" evidence="1">
    <location>
        <position position="1"/>
    </location>
</feature>
<organism evidence="1 2">
    <name type="scientific">Scutellospora calospora</name>
    <dbReference type="NCBI Taxonomy" id="85575"/>
    <lineage>
        <taxon>Eukaryota</taxon>
        <taxon>Fungi</taxon>
        <taxon>Fungi incertae sedis</taxon>
        <taxon>Mucoromycota</taxon>
        <taxon>Glomeromycotina</taxon>
        <taxon>Glomeromycetes</taxon>
        <taxon>Diversisporales</taxon>
        <taxon>Gigasporaceae</taxon>
        <taxon>Scutellospora</taxon>
    </lineage>
</organism>
<dbReference type="EMBL" id="CAJVPM010030076">
    <property type="protein sequence ID" value="CAG8675545.1"/>
    <property type="molecule type" value="Genomic_DNA"/>
</dbReference>
<feature type="non-terminal residue" evidence="1">
    <location>
        <position position="241"/>
    </location>
</feature>
<protein>
    <submittedName>
        <fullName evidence="1">9691_t:CDS:1</fullName>
    </submittedName>
</protein>
<keyword evidence="2" id="KW-1185">Reference proteome</keyword>